<protein>
    <submittedName>
        <fullName evidence="1">Uncharacterized protein</fullName>
    </submittedName>
</protein>
<proteinExistence type="predicted"/>
<evidence type="ECO:0000313" key="1">
    <source>
        <dbReference type="EMBL" id="CBA76616.1"/>
    </source>
</evidence>
<dbReference type="EMBL" id="FN545280">
    <property type="protein sequence ID" value="CBA76616.1"/>
    <property type="molecule type" value="Genomic_DNA"/>
</dbReference>
<accession>D2U4P3</accession>
<dbReference type="AlphaFoldDB" id="D2U4P3"/>
<reference evidence="1" key="1">
    <citation type="journal article" date="2010" name="Insect Mol. Biol.">
        <title>The draft genome sequence of Arsenophonus nasoniae, son-killer bacterium of Nasonia vitripennis, reveals genes associated with virulence and symbiosis.</title>
        <authorList>
            <person name="Wilkes T."/>
            <person name="Darby A.C."/>
            <person name="Choi J."/>
            <person name="Colborne J.K."/>
            <person name="Werren J.H."/>
            <person name="Hurst G.D.D."/>
        </authorList>
    </citation>
    <scope>NUCLEOTIDE SEQUENCE</scope>
</reference>
<organism evidence="1">
    <name type="scientific">Arsenophonus nasoniae</name>
    <name type="common">son-killer infecting Nasonia vitripennis</name>
    <dbReference type="NCBI Taxonomy" id="638"/>
    <lineage>
        <taxon>Bacteria</taxon>
        <taxon>Pseudomonadati</taxon>
        <taxon>Pseudomonadota</taxon>
        <taxon>Gammaproteobacteria</taxon>
        <taxon>Enterobacterales</taxon>
        <taxon>Morganellaceae</taxon>
        <taxon>Arsenophonus</taxon>
    </lineage>
</organism>
<gene>
    <name evidence="1" type="ORF">ARN_36690</name>
</gene>
<sequence length="76" mass="9189">MKEAVMQTDCFDDNSKLLSIFDNENEFFALYEMINRDFEETKRVVEQTQNFAPQIFNQKRLRKFKTIINYIGNKQL</sequence>
<name>D2U4P3_9GAMM</name>